<reference evidence="2" key="2">
    <citation type="submission" date="2020-09" db="EMBL/GenBank/DDBJ databases">
        <authorList>
            <person name="Sun Q."/>
            <person name="Zhou Y."/>
        </authorList>
    </citation>
    <scope>NUCLEOTIDE SEQUENCE</scope>
    <source>
        <strain evidence="2">CGMCC 1.15493</strain>
    </source>
</reference>
<dbReference type="AlphaFoldDB" id="A0A916YF02"/>
<feature type="compositionally biased region" description="Basic and acidic residues" evidence="1">
    <location>
        <begin position="137"/>
        <end position="149"/>
    </location>
</feature>
<feature type="compositionally biased region" description="Acidic residues" evidence="1">
    <location>
        <begin position="110"/>
        <end position="128"/>
    </location>
</feature>
<keyword evidence="3" id="KW-1185">Reference proteome</keyword>
<proteinExistence type="predicted"/>
<dbReference type="EMBL" id="BMJJ01000020">
    <property type="protein sequence ID" value="GGD42502.1"/>
    <property type="molecule type" value="Genomic_DNA"/>
</dbReference>
<protein>
    <submittedName>
        <fullName evidence="2">Uncharacterized protein</fullName>
    </submittedName>
</protein>
<organism evidence="2 3">
    <name type="scientific">Aureimonas glaciei</name>
    <dbReference type="NCBI Taxonomy" id="1776957"/>
    <lineage>
        <taxon>Bacteria</taxon>
        <taxon>Pseudomonadati</taxon>
        <taxon>Pseudomonadota</taxon>
        <taxon>Alphaproteobacteria</taxon>
        <taxon>Hyphomicrobiales</taxon>
        <taxon>Aurantimonadaceae</taxon>
        <taxon>Aureimonas</taxon>
    </lineage>
</organism>
<evidence type="ECO:0000313" key="2">
    <source>
        <dbReference type="EMBL" id="GGD42502.1"/>
    </source>
</evidence>
<evidence type="ECO:0000313" key="3">
    <source>
        <dbReference type="Proteomes" id="UP000613160"/>
    </source>
</evidence>
<dbReference type="RefSeq" id="WP_188855308.1">
    <property type="nucleotide sequence ID" value="NZ_BMJJ01000020.1"/>
</dbReference>
<accession>A0A916YF02</accession>
<evidence type="ECO:0000256" key="1">
    <source>
        <dbReference type="SAM" id="MobiDB-lite"/>
    </source>
</evidence>
<feature type="region of interest" description="Disordered" evidence="1">
    <location>
        <begin position="110"/>
        <end position="196"/>
    </location>
</feature>
<name>A0A916YF02_9HYPH</name>
<reference evidence="2" key="1">
    <citation type="journal article" date="2014" name="Int. J. Syst. Evol. Microbiol.">
        <title>Complete genome sequence of Corynebacterium casei LMG S-19264T (=DSM 44701T), isolated from a smear-ripened cheese.</title>
        <authorList>
            <consortium name="US DOE Joint Genome Institute (JGI-PGF)"/>
            <person name="Walter F."/>
            <person name="Albersmeier A."/>
            <person name="Kalinowski J."/>
            <person name="Ruckert C."/>
        </authorList>
    </citation>
    <scope>NUCLEOTIDE SEQUENCE</scope>
    <source>
        <strain evidence="2">CGMCC 1.15493</strain>
    </source>
</reference>
<comment type="caution">
    <text evidence="2">The sequence shown here is derived from an EMBL/GenBank/DDBJ whole genome shotgun (WGS) entry which is preliminary data.</text>
</comment>
<dbReference type="Proteomes" id="UP000613160">
    <property type="component" value="Unassembled WGS sequence"/>
</dbReference>
<feature type="compositionally biased region" description="Basic and acidic residues" evidence="1">
    <location>
        <begin position="177"/>
        <end position="196"/>
    </location>
</feature>
<sequence length="196" mass="21704">MTFHDHMAGANSVRAFLNGFPRLRTDADFRAGFRAEAEVEIERLISALDLMDGDPDLEPSFNDLWVKGSDECEGSDDEASLGWGIPSEYRSQEALGCHVSSFRIDLEQDAGDEAEQDAGDEGEPDEDREPLLGWTFDGEHSTEVWHHGCEEDEASLGWTGETGAGWSQREGAYSARIEPDRETDAADELHDGEPRL</sequence>
<gene>
    <name evidence="2" type="ORF">GCM10011335_51500</name>
</gene>